<dbReference type="AlphaFoldDB" id="A0A1B2EUP6"/>
<gene>
    <name evidence="3" type="ORF">BB934_35750</name>
</gene>
<feature type="region of interest" description="Disordered" evidence="1">
    <location>
        <begin position="17"/>
        <end position="43"/>
    </location>
</feature>
<organism evidence="3">
    <name type="scientific">Microvirga ossetica</name>
    <dbReference type="NCBI Taxonomy" id="1882682"/>
    <lineage>
        <taxon>Bacteria</taxon>
        <taxon>Pseudomonadati</taxon>
        <taxon>Pseudomonadota</taxon>
        <taxon>Alphaproteobacteria</taxon>
        <taxon>Hyphomicrobiales</taxon>
        <taxon>Methylobacteriaceae</taxon>
        <taxon>Microvirga</taxon>
    </lineage>
</organism>
<proteinExistence type="predicted"/>
<accession>A0A1B2EUP6</accession>
<evidence type="ECO:0008006" key="4">
    <source>
        <dbReference type="Google" id="ProtNLM"/>
    </source>
</evidence>
<dbReference type="RefSeq" id="WP_099514597.1">
    <property type="nucleotide sequence ID" value="NZ_CP016618.1"/>
</dbReference>
<protein>
    <recommendedName>
        <fullName evidence="4">Lipoprotein</fullName>
    </recommendedName>
</protein>
<geneLocation type="plasmid" evidence="3">
    <name>unnamed3</name>
</geneLocation>
<keyword evidence="2" id="KW-0732">Signal</keyword>
<dbReference type="PROSITE" id="PS51257">
    <property type="entry name" value="PROKAR_LIPOPROTEIN"/>
    <property type="match status" value="1"/>
</dbReference>
<dbReference type="EMBL" id="CP016618">
    <property type="protein sequence ID" value="ANY83612.1"/>
    <property type="molecule type" value="Genomic_DNA"/>
</dbReference>
<reference evidence="3" key="1">
    <citation type="submission" date="2016-07" db="EMBL/GenBank/DDBJ databases">
        <title>Microvirga ossetica sp. nov. a new species of rhizobia isolated from root nodules of the legume species Vicia alpestris Steven originated from North Ossetia region in the Caucasus.</title>
        <authorList>
            <person name="Safronova V.I."/>
            <person name="Kuznetsova I.G."/>
            <person name="Sazanova A.L."/>
            <person name="Belimov A."/>
            <person name="Andronov E."/>
            <person name="Osledkin Y.S."/>
            <person name="Onishchuk O.P."/>
            <person name="Kurchak O.N."/>
            <person name="Shaposhnikov A.I."/>
            <person name="Willems A."/>
            <person name="Tikhonovich I.A."/>
        </authorList>
    </citation>
    <scope>NUCLEOTIDE SEQUENCE [LARGE SCALE GENOMIC DNA]</scope>
    <source>
        <strain evidence="3">V5/3M</strain>
        <plasmid evidence="3">unnamed3</plasmid>
    </source>
</reference>
<dbReference type="KEGG" id="moc:BB934_35750"/>
<keyword evidence="3" id="KW-0614">Plasmid</keyword>
<evidence type="ECO:0000256" key="1">
    <source>
        <dbReference type="SAM" id="MobiDB-lite"/>
    </source>
</evidence>
<dbReference type="OrthoDB" id="8162869at2"/>
<feature type="signal peptide" evidence="2">
    <location>
        <begin position="1"/>
        <end position="19"/>
    </location>
</feature>
<evidence type="ECO:0000313" key="3">
    <source>
        <dbReference type="EMBL" id="ANY83612.1"/>
    </source>
</evidence>
<feature type="chain" id="PRO_5008536294" description="Lipoprotein" evidence="2">
    <location>
        <begin position="20"/>
        <end position="116"/>
    </location>
</feature>
<name>A0A1B2EUP6_9HYPH</name>
<sequence length="116" mass="11684">MRVPAILLMGLVLSGCVSSSEPPSQPVPPANLGSTQAAPPVPPAAIPVALPPGYTRHITYSDGRFTLPDGSTVPADPNGGFTISTGAYIPPDGAGGITLPNGARCISDNARGYFCP</sequence>
<evidence type="ECO:0000256" key="2">
    <source>
        <dbReference type="SAM" id="SignalP"/>
    </source>
</evidence>